<keyword evidence="2" id="KW-1185">Reference proteome</keyword>
<feature type="non-terminal residue" evidence="1">
    <location>
        <position position="1"/>
    </location>
</feature>
<organism evidence="1 2">
    <name type="scientific">Brachionus plicatilis</name>
    <name type="common">Marine rotifer</name>
    <name type="synonym">Brachionus muelleri</name>
    <dbReference type="NCBI Taxonomy" id="10195"/>
    <lineage>
        <taxon>Eukaryota</taxon>
        <taxon>Metazoa</taxon>
        <taxon>Spiralia</taxon>
        <taxon>Gnathifera</taxon>
        <taxon>Rotifera</taxon>
        <taxon>Eurotatoria</taxon>
        <taxon>Monogononta</taxon>
        <taxon>Pseudotrocha</taxon>
        <taxon>Ploima</taxon>
        <taxon>Brachionidae</taxon>
        <taxon>Brachionus</taxon>
    </lineage>
</organism>
<sequence>GKISMETVYCSLHTFSRLSQKIMFINNIECRYTSISCTNENSQCRTRGDLIQMYKIINGFEKINLVNGINSAKSLALNLRRENNMRLTRFQINKSRIDNDLFGIGQINRRKTVKSFQGLNADKHKKNTNLLIF</sequence>
<protein>
    <submittedName>
        <fullName evidence="1">Uncharacterized protein</fullName>
    </submittedName>
</protein>
<name>A0A3M7QGQ0_BRAPC</name>
<evidence type="ECO:0000313" key="1">
    <source>
        <dbReference type="EMBL" id="RNA10402.1"/>
    </source>
</evidence>
<gene>
    <name evidence="1" type="ORF">BpHYR1_028499</name>
</gene>
<comment type="caution">
    <text evidence="1">The sequence shown here is derived from an EMBL/GenBank/DDBJ whole genome shotgun (WGS) entry which is preliminary data.</text>
</comment>
<evidence type="ECO:0000313" key="2">
    <source>
        <dbReference type="Proteomes" id="UP000276133"/>
    </source>
</evidence>
<proteinExistence type="predicted"/>
<reference evidence="1 2" key="1">
    <citation type="journal article" date="2018" name="Sci. Rep.">
        <title>Genomic signatures of local adaptation to the degree of environmental predictability in rotifers.</title>
        <authorList>
            <person name="Franch-Gras L."/>
            <person name="Hahn C."/>
            <person name="Garcia-Roger E.M."/>
            <person name="Carmona M.J."/>
            <person name="Serra M."/>
            <person name="Gomez A."/>
        </authorList>
    </citation>
    <scope>NUCLEOTIDE SEQUENCE [LARGE SCALE GENOMIC DNA]</scope>
    <source>
        <strain evidence="1">HYR1</strain>
    </source>
</reference>
<dbReference type="AlphaFoldDB" id="A0A3M7QGQ0"/>
<dbReference type="Proteomes" id="UP000276133">
    <property type="component" value="Unassembled WGS sequence"/>
</dbReference>
<accession>A0A3M7QGQ0</accession>
<dbReference type="EMBL" id="REGN01006217">
    <property type="protein sequence ID" value="RNA10402.1"/>
    <property type="molecule type" value="Genomic_DNA"/>
</dbReference>